<protein>
    <submittedName>
        <fullName evidence="4">Pectate lyase superfamily protein</fullName>
    </submittedName>
</protein>
<dbReference type="OrthoDB" id="248604at2"/>
<feature type="compositionally biased region" description="Polar residues" evidence="1">
    <location>
        <begin position="439"/>
        <end position="449"/>
    </location>
</feature>
<evidence type="ECO:0000256" key="1">
    <source>
        <dbReference type="SAM" id="MobiDB-lite"/>
    </source>
</evidence>
<dbReference type="Pfam" id="PF13229">
    <property type="entry name" value="Beta_helix"/>
    <property type="match status" value="1"/>
</dbReference>
<reference evidence="4 5" key="1">
    <citation type="submission" date="2019-02" db="EMBL/GenBank/DDBJ databases">
        <title>Deep-cultivation of Planctomycetes and their phenomic and genomic characterization uncovers novel biology.</title>
        <authorList>
            <person name="Wiegand S."/>
            <person name="Jogler M."/>
            <person name="Boedeker C."/>
            <person name="Pinto D."/>
            <person name="Vollmers J."/>
            <person name="Rivas-Marin E."/>
            <person name="Kohn T."/>
            <person name="Peeters S.H."/>
            <person name="Heuer A."/>
            <person name="Rast P."/>
            <person name="Oberbeckmann S."/>
            <person name="Bunk B."/>
            <person name="Jeske O."/>
            <person name="Meyerdierks A."/>
            <person name="Storesund J.E."/>
            <person name="Kallscheuer N."/>
            <person name="Luecker S."/>
            <person name="Lage O.M."/>
            <person name="Pohl T."/>
            <person name="Merkel B.J."/>
            <person name="Hornburger P."/>
            <person name="Mueller R.-W."/>
            <person name="Bruemmer F."/>
            <person name="Labrenz M."/>
            <person name="Spormann A.M."/>
            <person name="Op den Camp H."/>
            <person name="Overmann J."/>
            <person name="Amann R."/>
            <person name="Jetten M.S.M."/>
            <person name="Mascher T."/>
            <person name="Medema M.H."/>
            <person name="Devos D.P."/>
            <person name="Kaster A.-K."/>
            <person name="Ovreas L."/>
            <person name="Rohde M."/>
            <person name="Galperin M.Y."/>
            <person name="Jogler C."/>
        </authorList>
    </citation>
    <scope>NUCLEOTIDE SEQUENCE [LARGE SCALE GENOMIC DNA]</scope>
    <source>
        <strain evidence="4 5">SV_7m_r</strain>
    </source>
</reference>
<keyword evidence="4" id="KW-0456">Lyase</keyword>
<dbReference type="SUPFAM" id="SSF51126">
    <property type="entry name" value="Pectin lyase-like"/>
    <property type="match status" value="1"/>
</dbReference>
<dbReference type="Proteomes" id="UP000315003">
    <property type="component" value="Chromosome"/>
</dbReference>
<dbReference type="InterPro" id="IPR039448">
    <property type="entry name" value="Beta_helix"/>
</dbReference>
<evidence type="ECO:0000313" key="5">
    <source>
        <dbReference type="Proteomes" id="UP000315003"/>
    </source>
</evidence>
<evidence type="ECO:0000259" key="3">
    <source>
        <dbReference type="Pfam" id="PF13229"/>
    </source>
</evidence>
<feature type="region of interest" description="Disordered" evidence="1">
    <location>
        <begin position="436"/>
        <end position="456"/>
    </location>
</feature>
<feature type="signal peptide" evidence="2">
    <location>
        <begin position="1"/>
        <end position="22"/>
    </location>
</feature>
<evidence type="ECO:0000256" key="2">
    <source>
        <dbReference type="SAM" id="SignalP"/>
    </source>
</evidence>
<feature type="chain" id="PRO_5022112804" evidence="2">
    <location>
        <begin position="23"/>
        <end position="456"/>
    </location>
</feature>
<organism evidence="4 5">
    <name type="scientific">Stieleria bergensis</name>
    <dbReference type="NCBI Taxonomy" id="2528025"/>
    <lineage>
        <taxon>Bacteria</taxon>
        <taxon>Pseudomonadati</taxon>
        <taxon>Planctomycetota</taxon>
        <taxon>Planctomycetia</taxon>
        <taxon>Pirellulales</taxon>
        <taxon>Pirellulaceae</taxon>
        <taxon>Stieleria</taxon>
    </lineage>
</organism>
<keyword evidence="5" id="KW-1185">Reference proteome</keyword>
<dbReference type="Gene3D" id="2.160.20.10">
    <property type="entry name" value="Single-stranded right-handed beta-helix, Pectin lyase-like"/>
    <property type="match status" value="1"/>
</dbReference>
<dbReference type="InterPro" id="IPR012334">
    <property type="entry name" value="Pectin_lyas_fold"/>
</dbReference>
<dbReference type="EMBL" id="CP036272">
    <property type="protein sequence ID" value="QDT61769.1"/>
    <property type="molecule type" value="Genomic_DNA"/>
</dbReference>
<dbReference type="SMART" id="SM00710">
    <property type="entry name" value="PbH1"/>
    <property type="match status" value="6"/>
</dbReference>
<feature type="domain" description="Right handed beta helix" evidence="3">
    <location>
        <begin position="132"/>
        <end position="238"/>
    </location>
</feature>
<proteinExistence type="predicted"/>
<evidence type="ECO:0000313" key="4">
    <source>
        <dbReference type="EMBL" id="QDT61769.1"/>
    </source>
</evidence>
<dbReference type="GO" id="GO:0016829">
    <property type="term" value="F:lyase activity"/>
    <property type="evidence" value="ECO:0007669"/>
    <property type="project" value="UniProtKB-KW"/>
</dbReference>
<accession>A0A517T044</accession>
<gene>
    <name evidence="4" type="ORF">SV7mr_43090</name>
</gene>
<dbReference type="InterPro" id="IPR011050">
    <property type="entry name" value="Pectin_lyase_fold/virulence"/>
</dbReference>
<dbReference type="RefSeq" id="WP_145276060.1">
    <property type="nucleotide sequence ID" value="NZ_CP036272.1"/>
</dbReference>
<sequence length="456" mass="48824" precursor="true">MSSITKLTTIAWLFLFTSSAGAIAPVSGLVGDGVADESEAIQAAVDAGTGHLQFERGVYRLTKTIEVDLDRVGPTSLSGGGVARFVMEGQGPAFSFVGTHQGTADPKTFKPNVWQNQRAPMVDGIEIVGKHPQAEGIVASGTMQLTLTRLQIRNVLHAVRLTKRNRNVTLSECHLYDNRGIGVFLDAVNLHQINLANCHISYNRQGGVVAKGSEIRNLQIGTCDIEGNMSPQTQPTANVLLDATGSSLGEVAIVGCTIQHDHVSPDSANIRIDGRSLKRPFTDEVRHGNITISDNVLSDVAVNLDVVGVRALTVSGNTIWKGYQANVQLQDCRHVVFSGNVYDRNPRYHYGDGDEAKLGSIFRQCQHVTVTGDHFAGRTRHAAVLQLIDCAAINVSGCSFSQVSLVGISVSKVSFGQITGTLFSLQGESSVAIEMDPQSDVTESANRSRSVGLPPR</sequence>
<name>A0A517T044_9BACT</name>
<dbReference type="AlphaFoldDB" id="A0A517T044"/>
<keyword evidence="2" id="KW-0732">Signal</keyword>
<dbReference type="InterPro" id="IPR006626">
    <property type="entry name" value="PbH1"/>
</dbReference>